<proteinExistence type="predicted"/>
<protein>
    <submittedName>
        <fullName evidence="2">DUF2145 domain-containing protein</fullName>
    </submittedName>
</protein>
<gene>
    <name evidence="2" type="ORF">C6P61_12815</name>
</gene>
<dbReference type="EMBL" id="PVLR01000036">
    <property type="protein sequence ID" value="PRD68254.1"/>
    <property type="molecule type" value="Genomic_DNA"/>
</dbReference>
<organism evidence="2 3">
    <name type="scientific">Malikia spinosa</name>
    <dbReference type="NCBI Taxonomy" id="86180"/>
    <lineage>
        <taxon>Bacteria</taxon>
        <taxon>Pseudomonadati</taxon>
        <taxon>Pseudomonadota</taxon>
        <taxon>Betaproteobacteria</taxon>
        <taxon>Burkholderiales</taxon>
        <taxon>Comamonadaceae</taxon>
        <taxon>Malikia</taxon>
    </lineage>
</organism>
<comment type="caution">
    <text evidence="2">The sequence shown here is derived from an EMBL/GenBank/DDBJ whole genome shotgun (WGS) entry which is preliminary data.</text>
</comment>
<dbReference type="InterPro" id="IPR014547">
    <property type="entry name" value="UCP028477"/>
</dbReference>
<evidence type="ECO:0000313" key="2">
    <source>
        <dbReference type="EMBL" id="PRD68254.1"/>
    </source>
</evidence>
<dbReference type="AlphaFoldDB" id="A0A2S9KCV9"/>
<keyword evidence="3" id="KW-1185">Reference proteome</keyword>
<dbReference type="OrthoDB" id="8893883at2"/>
<keyword evidence="1" id="KW-0732">Signal</keyword>
<dbReference type="Pfam" id="PF09916">
    <property type="entry name" value="DUF2145"/>
    <property type="match status" value="1"/>
</dbReference>
<dbReference type="Proteomes" id="UP000238326">
    <property type="component" value="Unassembled WGS sequence"/>
</dbReference>
<sequence>MAARLWLCLWVAWLVWQPAQAAGFSPNPSQAQGAPIFAAEQIIELAKKVEKALAQRGARVAIIGRIGRPPEQMPEGMYYTHAAFAVYSDITTQDGRHLKGYATFNEYQSDAEPDTSSLVQDYPVDFYALVARLEAGVIIPSPELQRRLLEVIASPTYAALHEPSYSAIANPYTLGKQNCTEFVLDVIQAAIYGTSDLRVIKAQSKQFFQGQQVHVNGFKLLLGSLFSREISLSDHPSLPPVTATFETLARYLQQYDQAEFFTLKPD</sequence>
<accession>A0A2S9KCV9</accession>
<evidence type="ECO:0000313" key="3">
    <source>
        <dbReference type="Proteomes" id="UP000238326"/>
    </source>
</evidence>
<evidence type="ECO:0000256" key="1">
    <source>
        <dbReference type="SAM" id="SignalP"/>
    </source>
</evidence>
<feature type="chain" id="PRO_5015436680" evidence="1">
    <location>
        <begin position="22"/>
        <end position="266"/>
    </location>
</feature>
<dbReference type="RefSeq" id="WP_105730312.1">
    <property type="nucleotide sequence ID" value="NZ_PVLR01000036.1"/>
</dbReference>
<feature type="signal peptide" evidence="1">
    <location>
        <begin position="1"/>
        <end position="21"/>
    </location>
</feature>
<reference evidence="2 3" key="1">
    <citation type="submission" date="2018-03" db="EMBL/GenBank/DDBJ databases">
        <title>Comparative genomics illustrates the genes involved in a hyperalkaliphilic mechanisms of Serpentinomonas isolated from highly-alkaline calcium-rich serpentinized springs.</title>
        <authorList>
            <person name="Suzuki S."/>
            <person name="Ishii S."/>
            <person name="Walworth N."/>
            <person name="Bird L."/>
            <person name="Kuenen J.G."/>
            <person name="Nealson K.H."/>
        </authorList>
    </citation>
    <scope>NUCLEOTIDE SEQUENCE [LARGE SCALE GENOMIC DNA]</scope>
    <source>
        <strain evidence="2 3">83</strain>
    </source>
</reference>
<name>A0A2S9KCV9_9BURK</name>